<dbReference type="OrthoDB" id="771136at2759"/>
<reference evidence="6" key="1">
    <citation type="submission" date="2020-05" db="EMBL/GenBank/DDBJ databases">
        <title>Mycena genomes resolve the evolution of fungal bioluminescence.</title>
        <authorList>
            <person name="Tsai I.J."/>
        </authorList>
    </citation>
    <scope>NUCLEOTIDE SEQUENCE</scope>
    <source>
        <strain evidence="6">160909Yilan</strain>
    </source>
</reference>
<dbReference type="GO" id="GO:0006508">
    <property type="term" value="P:proteolysis"/>
    <property type="evidence" value="ECO:0007669"/>
    <property type="project" value="UniProtKB-KW"/>
</dbReference>
<dbReference type="Pfam" id="PF00026">
    <property type="entry name" value="Asp"/>
    <property type="match status" value="1"/>
</dbReference>
<keyword evidence="7" id="KW-1185">Reference proteome</keyword>
<dbReference type="InterPro" id="IPR033121">
    <property type="entry name" value="PEPTIDASE_A1"/>
</dbReference>
<evidence type="ECO:0000313" key="6">
    <source>
        <dbReference type="EMBL" id="KAF7369866.1"/>
    </source>
</evidence>
<dbReference type="PROSITE" id="PS51767">
    <property type="entry name" value="PEPTIDASE_A1"/>
    <property type="match status" value="1"/>
</dbReference>
<gene>
    <name evidence="6" type="ORF">MSAN_00615600</name>
</gene>
<accession>A0A8H7DFT9</accession>
<dbReference type="InterPro" id="IPR001969">
    <property type="entry name" value="Aspartic_peptidase_AS"/>
</dbReference>
<keyword evidence="3" id="KW-0645">Protease</keyword>
<dbReference type="Gene3D" id="2.40.70.10">
    <property type="entry name" value="Acid Proteases"/>
    <property type="match status" value="2"/>
</dbReference>
<dbReference type="InterPro" id="IPR021109">
    <property type="entry name" value="Peptidase_aspartic_dom_sf"/>
</dbReference>
<keyword evidence="4" id="KW-1133">Transmembrane helix</keyword>
<organism evidence="6 7">
    <name type="scientific">Mycena sanguinolenta</name>
    <dbReference type="NCBI Taxonomy" id="230812"/>
    <lineage>
        <taxon>Eukaryota</taxon>
        <taxon>Fungi</taxon>
        <taxon>Dikarya</taxon>
        <taxon>Basidiomycota</taxon>
        <taxon>Agaricomycotina</taxon>
        <taxon>Agaricomycetes</taxon>
        <taxon>Agaricomycetidae</taxon>
        <taxon>Agaricales</taxon>
        <taxon>Marasmiineae</taxon>
        <taxon>Mycenaceae</taxon>
        <taxon>Mycena</taxon>
    </lineage>
</organism>
<feature type="transmembrane region" description="Helical" evidence="4">
    <location>
        <begin position="428"/>
        <end position="455"/>
    </location>
</feature>
<comment type="caution">
    <text evidence="6">The sequence shown here is derived from an EMBL/GenBank/DDBJ whole genome shotgun (WGS) entry which is preliminary data.</text>
</comment>
<evidence type="ECO:0000313" key="7">
    <source>
        <dbReference type="Proteomes" id="UP000623467"/>
    </source>
</evidence>
<evidence type="ECO:0000256" key="1">
    <source>
        <dbReference type="ARBA" id="ARBA00007447"/>
    </source>
</evidence>
<keyword evidence="4" id="KW-0812">Transmembrane</keyword>
<dbReference type="PROSITE" id="PS00141">
    <property type="entry name" value="ASP_PROTEASE"/>
    <property type="match status" value="1"/>
</dbReference>
<comment type="similarity">
    <text evidence="1 3">Belongs to the peptidase A1 family.</text>
</comment>
<keyword evidence="4" id="KW-0472">Membrane</keyword>
<name>A0A8H7DFT9_9AGAR</name>
<dbReference type="PANTHER" id="PTHR47966">
    <property type="entry name" value="BETA-SITE APP-CLEAVING ENZYME, ISOFORM A-RELATED"/>
    <property type="match status" value="1"/>
</dbReference>
<evidence type="ECO:0000256" key="4">
    <source>
        <dbReference type="SAM" id="Phobius"/>
    </source>
</evidence>
<dbReference type="InterPro" id="IPR001461">
    <property type="entry name" value="Aspartic_peptidase_A1"/>
</dbReference>
<dbReference type="Proteomes" id="UP000623467">
    <property type="component" value="Unassembled WGS sequence"/>
</dbReference>
<feature type="domain" description="Peptidase A1" evidence="5">
    <location>
        <begin position="21"/>
        <end position="346"/>
    </location>
</feature>
<dbReference type="PANTHER" id="PTHR47966:SF51">
    <property type="entry name" value="BETA-SITE APP-CLEAVING ENZYME, ISOFORM A-RELATED"/>
    <property type="match status" value="1"/>
</dbReference>
<keyword evidence="6" id="KW-0326">Glycosidase</keyword>
<evidence type="ECO:0000259" key="5">
    <source>
        <dbReference type="PROSITE" id="PS51767"/>
    </source>
</evidence>
<sequence>MVDPRRDDLDGDIGNRSNLRYTAALTIGGQTLNVTLDTGSTDLWVNPQGGVGAFENTGVAKHLTYGGGAFINGTVGLAEITVAGHTIPHQAFINVTQISSGLNTCASGLCGLLGLGFDSPTAGIEEVLAAAGLDGPGLGKSVLSSIFDMNPDKGRFFAIISEYDSKYSSVQWLAKHPVYPPGAKSWHILSDGASVNGISVPWAANSASTPAGQHLIALDTGTPNFLVPADVRDAIYGFVPGAVLAKNTKINSPLWRGDRDLWIVPCSTPVSFTAIFGLPYPIHPLDMTEMATQTGPDGVKYTYCYGAVTSGGSLTNGTTDALFGDSFLRNVYTVFSFGDNNTAPFVQLLPLTNEWDAAQDFARVRQQQLSGNVKEIAPADLIRIFDGQSNSSPSSTGNPSSSTSVAAGHLVEAAAVTSGTDTPVASKYMPVIIGLLAANLFVVLVLAVLGVMLFVRRSRTVGSSSARYAPVKVKDDSFFAASYEDRPYSDS</sequence>
<dbReference type="AlphaFoldDB" id="A0A8H7DFT9"/>
<dbReference type="EMBL" id="JACAZH010000004">
    <property type="protein sequence ID" value="KAF7369866.1"/>
    <property type="molecule type" value="Genomic_DNA"/>
</dbReference>
<dbReference type="PRINTS" id="PR00792">
    <property type="entry name" value="PEPSIN"/>
</dbReference>
<dbReference type="SUPFAM" id="SSF50630">
    <property type="entry name" value="Acid proteases"/>
    <property type="match status" value="1"/>
</dbReference>
<protein>
    <submittedName>
        <fullName evidence="6">Six-hairpin glycosidase</fullName>
    </submittedName>
</protein>
<keyword evidence="2 3" id="KW-0064">Aspartyl protease</keyword>
<proteinExistence type="inferred from homology"/>
<dbReference type="GO" id="GO:0016798">
    <property type="term" value="F:hydrolase activity, acting on glycosyl bonds"/>
    <property type="evidence" value="ECO:0007669"/>
    <property type="project" value="UniProtKB-KW"/>
</dbReference>
<evidence type="ECO:0000256" key="3">
    <source>
        <dbReference type="RuleBase" id="RU000454"/>
    </source>
</evidence>
<keyword evidence="3" id="KW-0378">Hydrolase</keyword>
<dbReference type="GO" id="GO:0004190">
    <property type="term" value="F:aspartic-type endopeptidase activity"/>
    <property type="evidence" value="ECO:0007669"/>
    <property type="project" value="UniProtKB-KW"/>
</dbReference>
<evidence type="ECO:0000256" key="2">
    <source>
        <dbReference type="ARBA" id="ARBA00022750"/>
    </source>
</evidence>